<keyword evidence="6" id="KW-0540">Nuclease</keyword>
<dbReference type="Proteomes" id="UP000283210">
    <property type="component" value="Chromosome 20"/>
</dbReference>
<keyword evidence="7" id="KW-0255">Endonuclease</keyword>
<dbReference type="Gene3D" id="3.30.420.10">
    <property type="entry name" value="Ribonuclease H-like superfamily/Ribonuclease H"/>
    <property type="match status" value="1"/>
</dbReference>
<dbReference type="PROSITE" id="PS50994">
    <property type="entry name" value="INTEGRASE"/>
    <property type="match status" value="1"/>
</dbReference>
<sequence length="805" mass="89447">MNVLRKCCQELFGQHGTDMFEPSLISGVPESVVEALQQCHHVLARESGTPTGRVKVKGKKVCRIPGGTMKLVGASCSEQYSGCTVLFDPSDCKLPAGLLASPSLVEVVRGTTYVPIVNVGSMDVSLHPRTLLGTLDTVHVVSLPAGVTEEAAVRSQAVSQTVPAQIGDIDLSRLSAEEQEEVRSLLSRYSSVFSAHDGDLGCTNLISHDIPLLDDTPVRQRYRRIPPSEYEVVKEHINQLLKTQIIRESCSPYASPIVLVKKKDGSLRMCVDYRPLNAKTRKDAFPLPRIEETLDSLTGACWFSTMDLASGYNQVPVTETDRPKTAFCTPFGLFEWNRMPFGLCNAPSTFQRLMQRLFGDQQGQTLLLYLDDIVVFSSSIPQHLERLEVVLSRLQLEGLKVKLSKCSFLKREVQYLGHVISDKGVSTDPAKLDAVAKWPRPTTTTELRSFLGFASYYRRFVEGFAQLAAPLHRLAAAWNERKPNRSPQNCLDVDAVVPGTSVPPALQQVLRPFSLDAAHAPVAAFVERSPVELSRAQQADGTIKAVLEFWRRQRRPNAGERRQLSPSVLTLLKQWDRLHEVNGVLYRQVWCPDGAEPVMQLVLPSSLKNEVLTQVHQEHGHQGIERTLSLVRSRCYWPGMASEVTQWCQRCERCQLGKDAPQPALSLMGHLLASRPNEILAIDYTLLEPARNGVENVLVITDVFSKYTLAIPTRDQRASTVAQVLVQEWFSKFGVPARIHSDQGRSFESALIAQLCSLYGIQKSRTTPYHPAGNGQPYEYHIDSLLLSNRKCSAARSLPSPQIGE</sequence>
<dbReference type="EMBL" id="CM012456">
    <property type="protein sequence ID" value="RVE58875.1"/>
    <property type="molecule type" value="Genomic_DNA"/>
</dbReference>
<reference evidence="13 14" key="2">
    <citation type="submission" date="2019-01" db="EMBL/GenBank/DDBJ databases">
        <title>A chromosome length genome reference of the Java medaka (oryzias javanicus).</title>
        <authorList>
            <person name="Herpin A."/>
            <person name="Takehana Y."/>
            <person name="Naruse K."/>
            <person name="Ansai S."/>
            <person name="Kawaguchi M."/>
        </authorList>
    </citation>
    <scope>NUCLEOTIDE SEQUENCE [LARGE SCALE GENOMIC DNA]</scope>
    <source>
        <strain evidence="13">RS831</strain>
        <tissue evidence="13">Whole body</tissue>
    </source>
</reference>
<dbReference type="InterPro" id="IPR036397">
    <property type="entry name" value="RNaseH_sf"/>
</dbReference>
<dbReference type="GO" id="GO:0003676">
    <property type="term" value="F:nucleic acid binding"/>
    <property type="evidence" value="ECO:0007669"/>
    <property type="project" value="InterPro"/>
</dbReference>
<dbReference type="InterPro" id="IPR043502">
    <property type="entry name" value="DNA/RNA_pol_sf"/>
</dbReference>
<keyword evidence="3" id="KW-0645">Protease</keyword>
<accession>A0A3S2MGG9</accession>
<evidence type="ECO:0000256" key="6">
    <source>
        <dbReference type="ARBA" id="ARBA00022722"/>
    </source>
</evidence>
<dbReference type="FunFam" id="3.10.10.10:FF:000007">
    <property type="entry name" value="Retrovirus-related Pol polyprotein from transposon 17.6-like Protein"/>
    <property type="match status" value="1"/>
</dbReference>
<organism evidence="13 14">
    <name type="scientific">Oryzias javanicus</name>
    <name type="common">Javanese ricefish</name>
    <name type="synonym">Aplocheilus javanicus</name>
    <dbReference type="NCBI Taxonomy" id="123683"/>
    <lineage>
        <taxon>Eukaryota</taxon>
        <taxon>Metazoa</taxon>
        <taxon>Chordata</taxon>
        <taxon>Craniata</taxon>
        <taxon>Vertebrata</taxon>
        <taxon>Euteleostomi</taxon>
        <taxon>Actinopterygii</taxon>
        <taxon>Neopterygii</taxon>
        <taxon>Teleostei</taxon>
        <taxon>Neoteleostei</taxon>
        <taxon>Acanthomorphata</taxon>
        <taxon>Ovalentaria</taxon>
        <taxon>Atherinomorphae</taxon>
        <taxon>Beloniformes</taxon>
        <taxon>Adrianichthyidae</taxon>
        <taxon>Oryziinae</taxon>
        <taxon>Oryzias</taxon>
    </lineage>
</organism>
<keyword evidence="4" id="KW-0808">Transferase</keyword>
<evidence type="ECO:0000256" key="2">
    <source>
        <dbReference type="ARBA" id="ARBA00012180"/>
    </source>
</evidence>
<name>A0A3S2MGG9_ORYJA</name>
<dbReference type="SUPFAM" id="SSF53098">
    <property type="entry name" value="Ribonuclease H-like"/>
    <property type="match status" value="1"/>
</dbReference>
<dbReference type="Gene3D" id="3.10.10.10">
    <property type="entry name" value="HIV Type 1 Reverse Transcriptase, subunit A, domain 1"/>
    <property type="match status" value="1"/>
</dbReference>
<dbReference type="InterPro" id="IPR050951">
    <property type="entry name" value="Retrovirus_Pol_polyprotein"/>
</dbReference>
<dbReference type="InterPro" id="IPR012337">
    <property type="entry name" value="RNaseH-like_sf"/>
</dbReference>
<dbReference type="GO" id="GO:0003964">
    <property type="term" value="F:RNA-directed DNA polymerase activity"/>
    <property type="evidence" value="ECO:0007669"/>
    <property type="project" value="UniProtKB-KW"/>
</dbReference>
<evidence type="ECO:0000256" key="7">
    <source>
        <dbReference type="ARBA" id="ARBA00022759"/>
    </source>
</evidence>
<dbReference type="InterPro" id="IPR001584">
    <property type="entry name" value="Integrase_cat-core"/>
</dbReference>
<dbReference type="Pfam" id="PF00665">
    <property type="entry name" value="rve"/>
    <property type="match status" value="1"/>
</dbReference>
<dbReference type="GO" id="GO:0006508">
    <property type="term" value="P:proteolysis"/>
    <property type="evidence" value="ECO:0007669"/>
    <property type="project" value="UniProtKB-KW"/>
</dbReference>
<dbReference type="InterPro" id="IPR043128">
    <property type="entry name" value="Rev_trsase/Diguanyl_cyclase"/>
</dbReference>
<dbReference type="Pfam" id="PF17921">
    <property type="entry name" value="Integrase_H2C2"/>
    <property type="match status" value="1"/>
</dbReference>
<protein>
    <recommendedName>
        <fullName evidence="10">Gypsy retrotransposon integrase-like protein 1</fullName>
        <ecNumber evidence="2">3.1.26.4</ecNumber>
    </recommendedName>
</protein>
<keyword evidence="8" id="KW-0378">Hydrolase</keyword>
<keyword evidence="5" id="KW-0548">Nucleotidyltransferase</keyword>
<dbReference type="Pfam" id="PF00078">
    <property type="entry name" value="RVT_1"/>
    <property type="match status" value="1"/>
</dbReference>
<dbReference type="Gene3D" id="3.30.70.270">
    <property type="match status" value="2"/>
</dbReference>
<gene>
    <name evidence="13" type="ORF">OJAV_G00198510</name>
</gene>
<dbReference type="GO" id="GO:0004523">
    <property type="term" value="F:RNA-DNA hybrid ribonuclease activity"/>
    <property type="evidence" value="ECO:0007669"/>
    <property type="project" value="UniProtKB-EC"/>
</dbReference>
<dbReference type="SUPFAM" id="SSF56672">
    <property type="entry name" value="DNA/RNA polymerases"/>
    <property type="match status" value="1"/>
</dbReference>
<evidence type="ECO:0000313" key="13">
    <source>
        <dbReference type="EMBL" id="RVE58875.1"/>
    </source>
</evidence>
<dbReference type="CDD" id="cd01647">
    <property type="entry name" value="RT_LTR"/>
    <property type="match status" value="1"/>
</dbReference>
<dbReference type="FunFam" id="1.10.340.70:FF:000001">
    <property type="entry name" value="Retrovirus-related Pol polyprotein from transposon gypsy-like Protein"/>
    <property type="match status" value="1"/>
</dbReference>
<evidence type="ECO:0000256" key="1">
    <source>
        <dbReference type="ARBA" id="ARBA00010879"/>
    </source>
</evidence>
<evidence type="ECO:0000259" key="12">
    <source>
        <dbReference type="PROSITE" id="PS50994"/>
    </source>
</evidence>
<dbReference type="InterPro" id="IPR041588">
    <property type="entry name" value="Integrase_H2C2"/>
</dbReference>
<proteinExistence type="inferred from homology"/>
<dbReference type="Gene3D" id="1.10.340.70">
    <property type="match status" value="1"/>
</dbReference>
<comment type="similarity">
    <text evidence="1">Belongs to the beta type-B retroviral polymerase family. HERV class-II K(HML-2) pol subfamily.</text>
</comment>
<dbReference type="GO" id="GO:0008233">
    <property type="term" value="F:peptidase activity"/>
    <property type="evidence" value="ECO:0007669"/>
    <property type="project" value="UniProtKB-KW"/>
</dbReference>
<evidence type="ECO:0000256" key="10">
    <source>
        <dbReference type="ARBA" id="ARBA00039658"/>
    </source>
</evidence>
<feature type="domain" description="Reverse transcriptase" evidence="11">
    <location>
        <begin position="241"/>
        <end position="420"/>
    </location>
</feature>
<evidence type="ECO:0000313" key="14">
    <source>
        <dbReference type="Proteomes" id="UP000283210"/>
    </source>
</evidence>
<evidence type="ECO:0000259" key="11">
    <source>
        <dbReference type="PROSITE" id="PS50878"/>
    </source>
</evidence>
<evidence type="ECO:0000256" key="4">
    <source>
        <dbReference type="ARBA" id="ARBA00022679"/>
    </source>
</evidence>
<evidence type="ECO:0000256" key="9">
    <source>
        <dbReference type="ARBA" id="ARBA00022918"/>
    </source>
</evidence>
<dbReference type="PANTHER" id="PTHR37984:SF5">
    <property type="entry name" value="PROTEIN NYNRIN-LIKE"/>
    <property type="match status" value="1"/>
</dbReference>
<dbReference type="PROSITE" id="PS50878">
    <property type="entry name" value="RT_POL"/>
    <property type="match status" value="1"/>
</dbReference>
<dbReference type="OrthoDB" id="4369127at2759"/>
<dbReference type="InterPro" id="IPR000477">
    <property type="entry name" value="RT_dom"/>
</dbReference>
<reference evidence="13 14" key="1">
    <citation type="submission" date="2018-11" db="EMBL/GenBank/DDBJ databases">
        <authorList>
            <person name="Lopez-Roques C."/>
            <person name="Donnadieu C."/>
            <person name="Bouchez O."/>
            <person name="Klopp C."/>
            <person name="Cabau C."/>
            <person name="Zahm M."/>
        </authorList>
    </citation>
    <scope>NUCLEOTIDE SEQUENCE [LARGE SCALE GENOMIC DNA]</scope>
    <source>
        <strain evidence="13">RS831</strain>
        <tissue evidence="13">Whole body</tissue>
    </source>
</reference>
<evidence type="ECO:0000256" key="5">
    <source>
        <dbReference type="ARBA" id="ARBA00022695"/>
    </source>
</evidence>
<dbReference type="AlphaFoldDB" id="A0A3S2MGG9"/>
<keyword evidence="14" id="KW-1185">Reference proteome</keyword>
<dbReference type="PANTHER" id="PTHR37984">
    <property type="entry name" value="PROTEIN CBG26694"/>
    <property type="match status" value="1"/>
</dbReference>
<evidence type="ECO:0000256" key="8">
    <source>
        <dbReference type="ARBA" id="ARBA00022801"/>
    </source>
</evidence>
<keyword evidence="9" id="KW-0695">RNA-directed DNA polymerase</keyword>
<evidence type="ECO:0000256" key="3">
    <source>
        <dbReference type="ARBA" id="ARBA00022670"/>
    </source>
</evidence>
<feature type="domain" description="Integrase catalytic" evidence="12">
    <location>
        <begin position="672"/>
        <end position="776"/>
    </location>
</feature>
<dbReference type="GO" id="GO:0015074">
    <property type="term" value="P:DNA integration"/>
    <property type="evidence" value="ECO:0007669"/>
    <property type="project" value="InterPro"/>
</dbReference>
<dbReference type="EC" id="3.1.26.4" evidence="2"/>